<evidence type="ECO:0000256" key="5">
    <source>
        <dbReference type="RuleBase" id="RU361156"/>
    </source>
</evidence>
<dbReference type="GO" id="GO:0031647">
    <property type="term" value="P:regulation of protein stability"/>
    <property type="evidence" value="ECO:0007669"/>
    <property type="project" value="UniProtKB-ARBA"/>
</dbReference>
<dbReference type="InterPro" id="IPR018202">
    <property type="entry name" value="Ser_caboxypep_ser_AS"/>
</dbReference>
<dbReference type="InterPro" id="IPR001563">
    <property type="entry name" value="Peptidase_S10"/>
</dbReference>
<dbReference type="PRINTS" id="PR00724">
    <property type="entry name" value="CRBOXYPTASEC"/>
</dbReference>
<keyword evidence="2 5" id="KW-0121">Carboxypeptidase</keyword>
<dbReference type="InterPro" id="IPR029058">
    <property type="entry name" value="AB_hydrolase_fold"/>
</dbReference>
<name>A0A6G1SCK3_9ACAR</name>
<dbReference type="PANTHER" id="PTHR11802">
    <property type="entry name" value="SERINE PROTEASE FAMILY S10 SERINE CARBOXYPEPTIDASE"/>
    <property type="match status" value="1"/>
</dbReference>
<dbReference type="SUPFAM" id="SSF53474">
    <property type="entry name" value="alpha/beta-Hydrolases"/>
    <property type="match status" value="1"/>
</dbReference>
<dbReference type="Gene3D" id="3.40.50.1820">
    <property type="entry name" value="alpha/beta hydrolase"/>
    <property type="match status" value="2"/>
</dbReference>
<dbReference type="EC" id="3.4.16.-" evidence="5"/>
<feature type="chain" id="PRO_5026376667" description="Carboxypeptidase" evidence="5">
    <location>
        <begin position="25"/>
        <end position="512"/>
    </location>
</feature>
<dbReference type="PROSITE" id="PS00560">
    <property type="entry name" value="CARBOXYPEPT_SER_HIS"/>
    <property type="match status" value="1"/>
</dbReference>
<dbReference type="GO" id="GO:1904715">
    <property type="term" value="P:negative regulation of chaperone-mediated autophagy"/>
    <property type="evidence" value="ECO:0007669"/>
    <property type="project" value="UniProtKB-ARBA"/>
</dbReference>
<dbReference type="InterPro" id="IPR033124">
    <property type="entry name" value="Ser_caboxypep_his_AS"/>
</dbReference>
<keyword evidence="5" id="KW-0732">Signal</keyword>
<evidence type="ECO:0000256" key="2">
    <source>
        <dbReference type="ARBA" id="ARBA00022645"/>
    </source>
</evidence>
<reference evidence="6" key="1">
    <citation type="submission" date="2018-10" db="EMBL/GenBank/DDBJ databases">
        <title>Transcriptome assembly of Aceria tosichella (Wheat curl mite) Type 2.</title>
        <authorList>
            <person name="Scully E.D."/>
            <person name="Geib S.M."/>
            <person name="Palmer N.A."/>
            <person name="Gupta A.K."/>
            <person name="Sarath G."/>
            <person name="Tatineni S."/>
        </authorList>
    </citation>
    <scope>NUCLEOTIDE SEQUENCE</scope>
    <source>
        <strain evidence="6">LincolnNE</strain>
    </source>
</reference>
<dbReference type="GO" id="GO:0006508">
    <property type="term" value="P:proteolysis"/>
    <property type="evidence" value="ECO:0007669"/>
    <property type="project" value="UniProtKB-KW"/>
</dbReference>
<protein>
    <recommendedName>
        <fullName evidence="5">Carboxypeptidase</fullName>
        <ecNumber evidence="5">3.4.16.-</ecNumber>
    </recommendedName>
</protein>
<accession>A0A6G1SCK3</accession>
<dbReference type="PROSITE" id="PS00131">
    <property type="entry name" value="CARBOXYPEPT_SER_SER"/>
    <property type="match status" value="1"/>
</dbReference>
<evidence type="ECO:0000256" key="4">
    <source>
        <dbReference type="ARBA" id="ARBA00022801"/>
    </source>
</evidence>
<evidence type="ECO:0000313" key="6">
    <source>
        <dbReference type="EMBL" id="MDE47682.1"/>
    </source>
</evidence>
<dbReference type="FunFam" id="3.40.50.1820:FF:000335">
    <property type="entry name" value="Carboxypeptidase"/>
    <property type="match status" value="1"/>
</dbReference>
<keyword evidence="4 5" id="KW-0378">Hydrolase</keyword>
<comment type="similarity">
    <text evidence="1 5">Belongs to the peptidase S10 family.</text>
</comment>
<dbReference type="AlphaFoldDB" id="A0A6G1SCK3"/>
<feature type="signal peptide" evidence="5">
    <location>
        <begin position="1"/>
        <end position="24"/>
    </location>
</feature>
<gene>
    <name evidence="6" type="primary">CTSA_5</name>
    <name evidence="6" type="ORF">g.19405</name>
</gene>
<dbReference type="PANTHER" id="PTHR11802:SF201">
    <property type="entry name" value="CARBOXYPEPTIDASE"/>
    <property type="match status" value="1"/>
</dbReference>
<proteinExistence type="inferred from homology"/>
<organism evidence="6">
    <name type="scientific">Aceria tosichella</name>
    <name type="common">wheat curl mite</name>
    <dbReference type="NCBI Taxonomy" id="561515"/>
    <lineage>
        <taxon>Eukaryota</taxon>
        <taxon>Metazoa</taxon>
        <taxon>Ecdysozoa</taxon>
        <taxon>Arthropoda</taxon>
        <taxon>Chelicerata</taxon>
        <taxon>Arachnida</taxon>
        <taxon>Acari</taxon>
        <taxon>Acariformes</taxon>
        <taxon>Trombidiformes</taxon>
        <taxon>Prostigmata</taxon>
        <taxon>Eupodina</taxon>
        <taxon>Eriophyoidea</taxon>
        <taxon>Eriophyidae</taxon>
        <taxon>Eriophyinae</taxon>
        <taxon>Aceriini</taxon>
        <taxon>Aceria</taxon>
    </lineage>
</organism>
<sequence length="512" mass="57147">MRQASVIHLATQLLLVLLVSRADAFGQQQLDRDYDNPVGTAEDDEIKDLPGLSDAINFRQYSGYLSADGEGKRFLHYWFVESQNDPANDPILLWLNGGPGCSSLDGLFAELGPFRVNDDGKTLNLNQFAWNKVANVLFLESPVGVGFSYSTATNDKIDDDSTARENYLALKEFFKKFPQYKSNSLYLAGESYAGVYLPTLGVLVDADQELHLEGIAIGNGYLDVSKLSDSLLFFAYYHGLVGKSKWDEISHSCCSDQPPAPKSCQFDCNSTEACMEAQVKLFGDLDGINPYNIYADCAMFSNGYPESLGSSVGQYTSREQVDRQLLRLALNRSAHQAELNPRVSLFEAKEISSKALSDVVRCIDGQLLIDYLNQPDVRKAAHIPDQVQDWDFCDEISYDVLYPLRKGGLSPQIKSLISSKRNLTMLVYNGDIDAVCNFLGDEWFVDDLGRDLIKDYTIWRVDNQVAGWVKHYDGITFATVRGAGHMVPNDKPQEALEMITMFLKSKSHNVLL</sequence>
<dbReference type="EMBL" id="GGYP01002911">
    <property type="protein sequence ID" value="MDE47682.1"/>
    <property type="molecule type" value="Transcribed_RNA"/>
</dbReference>
<evidence type="ECO:0000256" key="1">
    <source>
        <dbReference type="ARBA" id="ARBA00009431"/>
    </source>
</evidence>
<evidence type="ECO:0000256" key="3">
    <source>
        <dbReference type="ARBA" id="ARBA00022670"/>
    </source>
</evidence>
<dbReference type="Pfam" id="PF00450">
    <property type="entry name" value="Peptidase_S10"/>
    <property type="match status" value="1"/>
</dbReference>
<dbReference type="GO" id="GO:0004185">
    <property type="term" value="F:serine-type carboxypeptidase activity"/>
    <property type="evidence" value="ECO:0007669"/>
    <property type="project" value="UniProtKB-UniRule"/>
</dbReference>
<keyword evidence="3 5" id="KW-0645">Protease</keyword>